<evidence type="ECO:0000313" key="2">
    <source>
        <dbReference type="Proteomes" id="UP001166674"/>
    </source>
</evidence>
<dbReference type="EMBL" id="JAATJV010390774">
    <property type="protein sequence ID" value="MBZ3883965.1"/>
    <property type="molecule type" value="Genomic_DNA"/>
</dbReference>
<sequence>MANLGQWKVRENLEVWIFPKDISNDNRDLLYTLNPRLFSSGTIKMQVLDAIPTSGLTAVAKLVDSCHATRSTLLHMSTMPWENW</sequence>
<name>A0AA41T4V1_SCICA</name>
<dbReference type="Proteomes" id="UP001166674">
    <property type="component" value="Unassembled WGS sequence"/>
</dbReference>
<keyword evidence="2" id="KW-1185">Reference proteome</keyword>
<protein>
    <submittedName>
        <fullName evidence="1">1-acyl-sn-glycerol-3-phosphate acyltransferase beta</fullName>
    </submittedName>
</protein>
<dbReference type="GO" id="GO:0016746">
    <property type="term" value="F:acyltransferase activity"/>
    <property type="evidence" value="ECO:0007669"/>
    <property type="project" value="UniProtKB-KW"/>
</dbReference>
<comment type="caution">
    <text evidence="1">The sequence shown here is derived from an EMBL/GenBank/DDBJ whole genome shotgun (WGS) entry which is preliminary data.</text>
</comment>
<reference evidence="1" key="1">
    <citation type="submission" date="2020-03" db="EMBL/GenBank/DDBJ databases">
        <title>Studies in the Genomics of Life Span.</title>
        <authorList>
            <person name="Glass D."/>
        </authorList>
    </citation>
    <scope>NUCLEOTIDE SEQUENCE</scope>
    <source>
        <strain evidence="1">SUZIE</strain>
        <tissue evidence="1">Muscle</tissue>
    </source>
</reference>
<gene>
    <name evidence="1" type="ORF">SUZIE_175575</name>
</gene>
<proteinExistence type="predicted"/>
<keyword evidence="1" id="KW-0012">Acyltransferase</keyword>
<evidence type="ECO:0000313" key="1">
    <source>
        <dbReference type="EMBL" id="MBZ3883965.1"/>
    </source>
</evidence>
<organism evidence="1 2">
    <name type="scientific">Sciurus carolinensis</name>
    <name type="common">Eastern gray squirrel</name>
    <dbReference type="NCBI Taxonomy" id="30640"/>
    <lineage>
        <taxon>Eukaryota</taxon>
        <taxon>Metazoa</taxon>
        <taxon>Chordata</taxon>
        <taxon>Craniata</taxon>
        <taxon>Vertebrata</taxon>
        <taxon>Euteleostomi</taxon>
        <taxon>Mammalia</taxon>
        <taxon>Eutheria</taxon>
        <taxon>Euarchontoglires</taxon>
        <taxon>Glires</taxon>
        <taxon>Rodentia</taxon>
        <taxon>Sciuromorpha</taxon>
        <taxon>Sciuridae</taxon>
        <taxon>Sciurinae</taxon>
        <taxon>Sciurini</taxon>
        <taxon>Sciurus</taxon>
    </lineage>
</organism>
<keyword evidence="1" id="KW-0808">Transferase</keyword>
<dbReference type="AlphaFoldDB" id="A0AA41T4V1"/>
<accession>A0AA41T4V1</accession>